<dbReference type="Pfam" id="PF08544">
    <property type="entry name" value="GHMP_kinases_C"/>
    <property type="match status" value="1"/>
</dbReference>
<gene>
    <name evidence="10 13" type="primary">ispE</name>
    <name evidence="13" type="ORF">GCM10016234_02280</name>
</gene>
<comment type="function">
    <text evidence="10">Catalyzes the phosphorylation of the position 2 hydroxy group of 4-diphosphocytidyl-2C-methyl-D-erythritol.</text>
</comment>
<dbReference type="InterPro" id="IPR006204">
    <property type="entry name" value="GHMP_kinase_N_dom"/>
</dbReference>
<dbReference type="NCBIfam" id="TIGR00154">
    <property type="entry name" value="ispE"/>
    <property type="match status" value="1"/>
</dbReference>
<evidence type="ECO:0000313" key="13">
    <source>
        <dbReference type="EMBL" id="GHD05773.1"/>
    </source>
</evidence>
<dbReference type="GO" id="GO:0016114">
    <property type="term" value="P:terpenoid biosynthetic process"/>
    <property type="evidence" value="ECO:0007669"/>
    <property type="project" value="UniProtKB-UniRule"/>
</dbReference>
<name>A0A8J3DU24_9HYPH</name>
<evidence type="ECO:0000313" key="14">
    <source>
        <dbReference type="Proteomes" id="UP000630142"/>
    </source>
</evidence>
<feature type="active site" evidence="10">
    <location>
        <position position="145"/>
    </location>
</feature>
<organism evidence="13 14">
    <name type="scientific">Tianweitania populi</name>
    <dbReference type="NCBI Taxonomy" id="1607949"/>
    <lineage>
        <taxon>Bacteria</taxon>
        <taxon>Pseudomonadati</taxon>
        <taxon>Pseudomonadota</taxon>
        <taxon>Alphaproteobacteria</taxon>
        <taxon>Hyphomicrobiales</taxon>
        <taxon>Phyllobacteriaceae</taxon>
        <taxon>Tianweitania</taxon>
    </lineage>
</organism>
<evidence type="ECO:0000256" key="3">
    <source>
        <dbReference type="ARBA" id="ARBA00017473"/>
    </source>
</evidence>
<feature type="domain" description="GHMP kinase C-terminal" evidence="12">
    <location>
        <begin position="219"/>
        <end position="277"/>
    </location>
</feature>
<dbReference type="AlphaFoldDB" id="A0A8J3DU24"/>
<dbReference type="InterPro" id="IPR014721">
    <property type="entry name" value="Ribsml_uS5_D2-typ_fold_subgr"/>
</dbReference>
<keyword evidence="4 10" id="KW-0808">Transferase</keyword>
<evidence type="ECO:0000256" key="8">
    <source>
        <dbReference type="ARBA" id="ARBA00023229"/>
    </source>
</evidence>
<dbReference type="InterPro" id="IPR036554">
    <property type="entry name" value="GHMP_kinase_C_sf"/>
</dbReference>
<keyword evidence="5 10" id="KW-0547">Nucleotide-binding</keyword>
<dbReference type="Gene3D" id="3.30.70.890">
    <property type="entry name" value="GHMP kinase, C-terminal domain"/>
    <property type="match status" value="1"/>
</dbReference>
<dbReference type="PANTHER" id="PTHR43527">
    <property type="entry name" value="4-DIPHOSPHOCYTIDYL-2-C-METHYL-D-ERYTHRITOL KINASE, CHLOROPLASTIC"/>
    <property type="match status" value="1"/>
</dbReference>
<keyword evidence="7 10" id="KW-0067">ATP-binding</keyword>
<feature type="binding site" evidence="10">
    <location>
        <begin position="103"/>
        <end position="113"/>
    </location>
    <ligand>
        <name>ATP</name>
        <dbReference type="ChEBI" id="CHEBI:30616"/>
    </ligand>
</feature>
<feature type="domain" description="GHMP kinase N-terminal" evidence="11">
    <location>
        <begin position="74"/>
        <end position="151"/>
    </location>
</feature>
<comment type="caution">
    <text evidence="13">The sequence shown here is derived from an EMBL/GenBank/DDBJ whole genome shotgun (WGS) entry which is preliminary data.</text>
</comment>
<dbReference type="Proteomes" id="UP000630142">
    <property type="component" value="Unassembled WGS sequence"/>
</dbReference>
<evidence type="ECO:0000259" key="11">
    <source>
        <dbReference type="Pfam" id="PF00288"/>
    </source>
</evidence>
<accession>A0A8J3DU24</accession>
<dbReference type="NCBIfam" id="NF011202">
    <property type="entry name" value="PRK14608.1"/>
    <property type="match status" value="1"/>
</dbReference>
<evidence type="ECO:0000256" key="1">
    <source>
        <dbReference type="ARBA" id="ARBA00009684"/>
    </source>
</evidence>
<dbReference type="InterPro" id="IPR013750">
    <property type="entry name" value="GHMP_kinase_C_dom"/>
</dbReference>
<dbReference type="GO" id="GO:0005524">
    <property type="term" value="F:ATP binding"/>
    <property type="evidence" value="ECO:0007669"/>
    <property type="project" value="UniProtKB-UniRule"/>
</dbReference>
<evidence type="ECO:0000256" key="2">
    <source>
        <dbReference type="ARBA" id="ARBA00012052"/>
    </source>
</evidence>
<evidence type="ECO:0000256" key="7">
    <source>
        <dbReference type="ARBA" id="ARBA00022840"/>
    </source>
</evidence>
<comment type="similarity">
    <text evidence="1 10">Belongs to the GHMP kinase family. IspE subfamily.</text>
</comment>
<reference evidence="13" key="2">
    <citation type="submission" date="2020-09" db="EMBL/GenBank/DDBJ databases">
        <authorList>
            <person name="Sun Q."/>
            <person name="Kim S."/>
        </authorList>
    </citation>
    <scope>NUCLEOTIDE SEQUENCE</scope>
    <source>
        <strain evidence="13">KCTC 42249</strain>
    </source>
</reference>
<dbReference type="EC" id="2.7.1.148" evidence="2 10"/>
<reference evidence="13" key="1">
    <citation type="journal article" date="2014" name="Int. J. Syst. Evol. Microbiol.">
        <title>Complete genome sequence of Corynebacterium casei LMG S-19264T (=DSM 44701T), isolated from a smear-ripened cheese.</title>
        <authorList>
            <consortium name="US DOE Joint Genome Institute (JGI-PGF)"/>
            <person name="Walter F."/>
            <person name="Albersmeier A."/>
            <person name="Kalinowski J."/>
            <person name="Ruckert C."/>
        </authorList>
    </citation>
    <scope>NUCLEOTIDE SEQUENCE</scope>
    <source>
        <strain evidence="13">KCTC 42249</strain>
    </source>
</reference>
<dbReference type="EMBL" id="BMZQ01000001">
    <property type="protein sequence ID" value="GHD05773.1"/>
    <property type="molecule type" value="Genomic_DNA"/>
</dbReference>
<evidence type="ECO:0000256" key="4">
    <source>
        <dbReference type="ARBA" id="ARBA00022679"/>
    </source>
</evidence>
<sequence>MTAPHEAGALSQFAPAKINLALHVVGRRADGYHLLDSLVAFATSGDRITVEPAAEDAFTVSGPYAAGVPLDTGNLILRARDALRSRIGPTAFPIRIHLEKNLPIASGIGGGSSDAAATLKALCALWQSDPPQLDLAALGLSLGADVPMCLHAQPARVTGIGDGITPISTLPDLPAVLVNPGVAVSTPAIFKQLTTSDNPHLAPPPDDSAPQTWLDWLANTRNDLQPPAIAVAPIIADVLRHIANTGASFTRMSGSGATCFGLYATKAQADAAAAQLSLDHPQWYVQATLLKGSDSAS</sequence>
<dbReference type="GO" id="GO:0019288">
    <property type="term" value="P:isopentenyl diphosphate biosynthetic process, methylerythritol 4-phosphate pathway"/>
    <property type="evidence" value="ECO:0007669"/>
    <property type="project" value="UniProtKB-UniRule"/>
</dbReference>
<evidence type="ECO:0000256" key="9">
    <source>
        <dbReference type="ARBA" id="ARBA00032554"/>
    </source>
</evidence>
<feature type="active site" evidence="10">
    <location>
        <position position="17"/>
    </location>
</feature>
<dbReference type="SUPFAM" id="SSF54211">
    <property type="entry name" value="Ribosomal protein S5 domain 2-like"/>
    <property type="match status" value="1"/>
</dbReference>
<protein>
    <recommendedName>
        <fullName evidence="3 10">4-diphosphocytidyl-2-C-methyl-D-erythritol kinase</fullName>
        <shortName evidence="10">CMK</shortName>
        <ecNumber evidence="2 10">2.7.1.148</ecNumber>
    </recommendedName>
    <alternativeName>
        <fullName evidence="9 10">4-(cytidine-5'-diphospho)-2-C-methyl-D-erythritol kinase</fullName>
    </alternativeName>
</protein>
<dbReference type="Gene3D" id="3.30.230.10">
    <property type="match status" value="1"/>
</dbReference>
<evidence type="ECO:0000256" key="5">
    <source>
        <dbReference type="ARBA" id="ARBA00022741"/>
    </source>
</evidence>
<comment type="catalytic activity">
    <reaction evidence="10">
        <text>4-CDP-2-C-methyl-D-erythritol + ATP = 4-CDP-2-C-methyl-D-erythritol 2-phosphate + ADP + H(+)</text>
        <dbReference type="Rhea" id="RHEA:18437"/>
        <dbReference type="ChEBI" id="CHEBI:15378"/>
        <dbReference type="ChEBI" id="CHEBI:30616"/>
        <dbReference type="ChEBI" id="CHEBI:57823"/>
        <dbReference type="ChEBI" id="CHEBI:57919"/>
        <dbReference type="ChEBI" id="CHEBI:456216"/>
        <dbReference type="EC" id="2.7.1.148"/>
    </reaction>
</comment>
<dbReference type="InterPro" id="IPR020568">
    <property type="entry name" value="Ribosomal_Su5_D2-typ_SF"/>
</dbReference>
<evidence type="ECO:0000256" key="10">
    <source>
        <dbReference type="HAMAP-Rule" id="MF_00061"/>
    </source>
</evidence>
<keyword evidence="6 10" id="KW-0418">Kinase</keyword>
<evidence type="ECO:0000256" key="6">
    <source>
        <dbReference type="ARBA" id="ARBA00022777"/>
    </source>
</evidence>
<dbReference type="HAMAP" id="MF_00061">
    <property type="entry name" value="IspE"/>
    <property type="match status" value="1"/>
</dbReference>
<evidence type="ECO:0000259" key="12">
    <source>
        <dbReference type="Pfam" id="PF08544"/>
    </source>
</evidence>
<dbReference type="InterPro" id="IPR004424">
    <property type="entry name" value="IspE"/>
</dbReference>
<dbReference type="PIRSF" id="PIRSF010376">
    <property type="entry name" value="IspE"/>
    <property type="match status" value="1"/>
</dbReference>
<keyword evidence="8 10" id="KW-0414">Isoprene biosynthesis</keyword>
<keyword evidence="14" id="KW-1185">Reference proteome</keyword>
<dbReference type="UniPathway" id="UPA00056">
    <property type="reaction ID" value="UER00094"/>
</dbReference>
<dbReference type="RefSeq" id="WP_189501055.1">
    <property type="nucleotide sequence ID" value="NZ_BMZQ01000001.1"/>
</dbReference>
<dbReference type="GO" id="GO:0050515">
    <property type="term" value="F:4-(cytidine 5'-diphospho)-2-C-methyl-D-erythritol kinase activity"/>
    <property type="evidence" value="ECO:0007669"/>
    <property type="project" value="UniProtKB-UniRule"/>
</dbReference>
<proteinExistence type="inferred from homology"/>
<dbReference type="Pfam" id="PF00288">
    <property type="entry name" value="GHMP_kinases_N"/>
    <property type="match status" value="1"/>
</dbReference>
<dbReference type="SUPFAM" id="SSF55060">
    <property type="entry name" value="GHMP Kinase, C-terminal domain"/>
    <property type="match status" value="1"/>
</dbReference>
<comment type="pathway">
    <text evidence="10">Isoprenoid biosynthesis; isopentenyl diphosphate biosynthesis via DXP pathway; isopentenyl diphosphate from 1-deoxy-D-xylulose 5-phosphate: step 3/6.</text>
</comment>
<dbReference type="PANTHER" id="PTHR43527:SF2">
    <property type="entry name" value="4-DIPHOSPHOCYTIDYL-2-C-METHYL-D-ERYTHRITOL KINASE, CHLOROPLASTIC"/>
    <property type="match status" value="1"/>
</dbReference>